<dbReference type="PROSITE" id="PS51257">
    <property type="entry name" value="PROKAR_LIPOPROTEIN"/>
    <property type="match status" value="1"/>
</dbReference>
<dbReference type="GO" id="GO:0005886">
    <property type="term" value="C:plasma membrane"/>
    <property type="evidence" value="ECO:0007669"/>
    <property type="project" value="TreeGrafter"/>
</dbReference>
<organism evidence="2 3">
    <name type="scientific">Veronia pacifica</name>
    <dbReference type="NCBI Taxonomy" id="1080227"/>
    <lineage>
        <taxon>Bacteria</taxon>
        <taxon>Pseudomonadati</taxon>
        <taxon>Pseudomonadota</taxon>
        <taxon>Gammaproteobacteria</taxon>
        <taxon>Vibrionales</taxon>
        <taxon>Vibrionaceae</taxon>
        <taxon>Veronia</taxon>
    </lineage>
</organism>
<dbReference type="InterPro" id="IPR003848">
    <property type="entry name" value="DUF218"/>
</dbReference>
<reference evidence="2 3" key="1">
    <citation type="submission" date="2016-05" db="EMBL/GenBank/DDBJ databases">
        <title>Genomic Taxonomy of the Vibrionaceae.</title>
        <authorList>
            <person name="Gomez-Gil B."/>
            <person name="Enciso-Ibarra J."/>
        </authorList>
    </citation>
    <scope>NUCLEOTIDE SEQUENCE [LARGE SCALE GENOMIC DNA]</scope>
    <source>
        <strain evidence="2 3">CAIM 1920</strain>
    </source>
</reference>
<protein>
    <recommendedName>
        <fullName evidence="1">DUF218 domain-containing protein</fullName>
    </recommendedName>
</protein>
<dbReference type="InterPro" id="IPR014729">
    <property type="entry name" value="Rossmann-like_a/b/a_fold"/>
</dbReference>
<comment type="caution">
    <text evidence="2">The sequence shown here is derived from an EMBL/GenBank/DDBJ whole genome shotgun (WGS) entry which is preliminary data.</text>
</comment>
<dbReference type="PANTHER" id="PTHR30336">
    <property type="entry name" value="INNER MEMBRANE PROTEIN, PROBABLE PERMEASE"/>
    <property type="match status" value="1"/>
</dbReference>
<dbReference type="EMBL" id="LYBM01000056">
    <property type="protein sequence ID" value="ODA30244.1"/>
    <property type="molecule type" value="Genomic_DNA"/>
</dbReference>
<accession>A0A1C3EAM4</accession>
<dbReference type="CDD" id="cd06259">
    <property type="entry name" value="YdcF-like"/>
    <property type="match status" value="1"/>
</dbReference>
<dbReference type="InterPro" id="IPR051599">
    <property type="entry name" value="Cell_Envelope_Assoc"/>
</dbReference>
<keyword evidence="3" id="KW-1185">Reference proteome</keyword>
<dbReference type="OrthoDB" id="9782395at2"/>
<evidence type="ECO:0000313" key="2">
    <source>
        <dbReference type="EMBL" id="ODA30244.1"/>
    </source>
</evidence>
<dbReference type="PANTHER" id="PTHR30336:SF20">
    <property type="entry name" value="DUF218 DOMAIN-CONTAINING PROTEIN"/>
    <property type="match status" value="1"/>
</dbReference>
<dbReference type="Pfam" id="PF02698">
    <property type="entry name" value="DUF218"/>
    <property type="match status" value="1"/>
</dbReference>
<gene>
    <name evidence="2" type="ORF">A8L45_20805</name>
</gene>
<sequence length="214" mass="24600">MQPQDKKCSAIFYLCWQAICVFTQSCKGLGLNKREIESITQVVFPKHQNEFQHAEVLVVLGSYKATQYKMPTAIRLYKEKKVSKLLLSGGNLAIDQRPEFESMKEYALDNAVPDSDIILERYAKNTVENAQFSSKIIVESEIAKRSVAILTTAFHIKRAMHLFKNALPQYLELHSYFVNDRSTRRDNWWLTESAVSRVMHSHEALKLLGVKPYA</sequence>
<dbReference type="Proteomes" id="UP000094936">
    <property type="component" value="Unassembled WGS sequence"/>
</dbReference>
<evidence type="ECO:0000313" key="3">
    <source>
        <dbReference type="Proteomes" id="UP000094936"/>
    </source>
</evidence>
<dbReference type="AlphaFoldDB" id="A0A1C3EAM4"/>
<dbReference type="Gene3D" id="3.40.50.620">
    <property type="entry name" value="HUPs"/>
    <property type="match status" value="1"/>
</dbReference>
<proteinExistence type="predicted"/>
<name>A0A1C3EAM4_9GAMM</name>
<feature type="domain" description="DUF218" evidence="1">
    <location>
        <begin position="56"/>
        <end position="188"/>
    </location>
</feature>
<evidence type="ECO:0000259" key="1">
    <source>
        <dbReference type="Pfam" id="PF02698"/>
    </source>
</evidence>